<keyword evidence="2" id="KW-1185">Reference proteome</keyword>
<evidence type="ECO:0000313" key="2">
    <source>
        <dbReference type="Proteomes" id="UP000324233"/>
    </source>
</evidence>
<protein>
    <recommendedName>
        <fullName evidence="3">Dual specificity phosphatase, catalytic domain</fullName>
    </recommendedName>
</protein>
<dbReference type="AlphaFoldDB" id="A0A5B9W620"/>
<reference evidence="1 2" key="1">
    <citation type="submission" date="2019-08" db="EMBL/GenBank/DDBJ databases">
        <title>Deep-cultivation of Planctomycetes and their phenomic and genomic characterization uncovers novel biology.</title>
        <authorList>
            <person name="Wiegand S."/>
            <person name="Jogler M."/>
            <person name="Boedeker C."/>
            <person name="Pinto D."/>
            <person name="Vollmers J."/>
            <person name="Rivas-Marin E."/>
            <person name="Kohn T."/>
            <person name="Peeters S.H."/>
            <person name="Heuer A."/>
            <person name="Rast P."/>
            <person name="Oberbeckmann S."/>
            <person name="Bunk B."/>
            <person name="Jeske O."/>
            <person name="Meyerdierks A."/>
            <person name="Storesund J.E."/>
            <person name="Kallscheuer N."/>
            <person name="Luecker S."/>
            <person name="Lage O.M."/>
            <person name="Pohl T."/>
            <person name="Merkel B.J."/>
            <person name="Hornburger P."/>
            <person name="Mueller R.-W."/>
            <person name="Bruemmer F."/>
            <person name="Labrenz M."/>
            <person name="Spormann A.M."/>
            <person name="Op den Camp H."/>
            <person name="Overmann J."/>
            <person name="Amann R."/>
            <person name="Jetten M.S.M."/>
            <person name="Mascher T."/>
            <person name="Medema M.H."/>
            <person name="Devos D.P."/>
            <person name="Kaster A.-K."/>
            <person name="Ovreas L."/>
            <person name="Rohde M."/>
            <person name="Galperin M.Y."/>
            <person name="Jogler C."/>
        </authorList>
    </citation>
    <scope>NUCLEOTIDE SEQUENCE [LARGE SCALE GENOMIC DNA]</scope>
    <source>
        <strain evidence="1 2">OJF2</strain>
    </source>
</reference>
<dbReference type="SUPFAM" id="SSF52799">
    <property type="entry name" value="(Phosphotyrosine protein) phosphatases II"/>
    <property type="match status" value="1"/>
</dbReference>
<dbReference type="InterPro" id="IPR029021">
    <property type="entry name" value="Prot-tyrosine_phosphatase-like"/>
</dbReference>
<evidence type="ECO:0008006" key="3">
    <source>
        <dbReference type="Google" id="ProtNLM"/>
    </source>
</evidence>
<accession>A0A5B9W620</accession>
<proteinExistence type="predicted"/>
<sequence length="150" mass="15136">MRRLPGCSLWLGHAGDARDVPALRAAGIEAVVELAIDEAPAALPRDLARGRFPLVDGAGNPPWLLRAAVDMVALSLRANVPTLVCCGAGMSRTPAVAGAAIAMVLGCSPDEALAIAVEGGPADVSPNLWRDLSVLLDGGTGDVPDSGLGP</sequence>
<gene>
    <name evidence="1" type="ORF">OJF2_45360</name>
</gene>
<dbReference type="KEGG" id="agv:OJF2_45360"/>
<name>A0A5B9W620_9BACT</name>
<dbReference type="EMBL" id="CP042997">
    <property type="protein sequence ID" value="QEH35978.1"/>
    <property type="molecule type" value="Genomic_DNA"/>
</dbReference>
<dbReference type="Gene3D" id="3.90.190.10">
    <property type="entry name" value="Protein tyrosine phosphatase superfamily"/>
    <property type="match status" value="1"/>
</dbReference>
<evidence type="ECO:0000313" key="1">
    <source>
        <dbReference type="EMBL" id="QEH35978.1"/>
    </source>
</evidence>
<organism evidence="1 2">
    <name type="scientific">Aquisphaera giovannonii</name>
    <dbReference type="NCBI Taxonomy" id="406548"/>
    <lineage>
        <taxon>Bacteria</taxon>
        <taxon>Pseudomonadati</taxon>
        <taxon>Planctomycetota</taxon>
        <taxon>Planctomycetia</taxon>
        <taxon>Isosphaerales</taxon>
        <taxon>Isosphaeraceae</taxon>
        <taxon>Aquisphaera</taxon>
    </lineage>
</organism>
<dbReference type="OrthoDB" id="278239at2"/>
<dbReference type="RefSeq" id="WP_148595714.1">
    <property type="nucleotide sequence ID" value="NZ_CP042997.1"/>
</dbReference>
<dbReference type="Proteomes" id="UP000324233">
    <property type="component" value="Chromosome"/>
</dbReference>